<dbReference type="OrthoDB" id="5650400at2"/>
<dbReference type="AlphaFoldDB" id="A0A378IJD8"/>
<protein>
    <submittedName>
        <fullName evidence="3">Uncharacterized protein</fullName>
    </submittedName>
</protein>
<dbReference type="Proteomes" id="UP000054854">
    <property type="component" value="Unassembled WGS sequence"/>
</dbReference>
<dbReference type="RefSeq" id="WP_058463294.1">
    <property type="nucleotide sequence ID" value="NZ_CAAAHQ010000014.1"/>
</dbReference>
<proteinExistence type="predicted"/>
<evidence type="ECO:0000313" key="5">
    <source>
        <dbReference type="Proteomes" id="UP000255316"/>
    </source>
</evidence>
<dbReference type="Proteomes" id="UP000255316">
    <property type="component" value="Unassembled WGS sequence"/>
</dbReference>
<feature type="region of interest" description="Disordered" evidence="1">
    <location>
        <begin position="284"/>
        <end position="325"/>
    </location>
</feature>
<dbReference type="EMBL" id="LNXX01000001">
    <property type="protein sequence ID" value="KTC93950.1"/>
    <property type="molecule type" value="Genomic_DNA"/>
</dbReference>
<accession>A0A378IJD8</accession>
<evidence type="ECO:0000313" key="4">
    <source>
        <dbReference type="Proteomes" id="UP000054854"/>
    </source>
</evidence>
<sequence>MAKFKTIGTQPRSTNLTNLPSFNLGTNVKTRKQSYDAFQTDSKLQQLTAQDRKAGVRVYSSLPEQDISATLSRKDGYAIPPSERHKTRERVIASKAHYIANSSGDFHPQNPVSATMLTSCAPNLRKSNNIPENPNDYKSFIKSNGNLNADAYREEMKKVWTRFFFAANEEAKRTGKRIDVITPLAGGGAYLDGLPPAEKEKAKRIIAETMIEAANNPSFQNIGEIHLSIPNQPDGSDSPDFALIEDVMSKSTSQKSVTLSNTDMLTLGRHMTQSGKEIAICNPGSDHVPGGGAYNDRGRKLSNGSHSYDRQRGASPNNPGEFNSHPKALEEQLGQVSNFLYVQNKDQNPSHFDFVKIPSTILSTPAPAQPKAAVASPVTSPNIPTARATSTSSIKFFTDNQRSTKDGTPCYEVSSPDLAKVDALAQQLTQAHIHVYEKFQDKQGYWRLKFENSPHSLNFVNNLMSHQPTHGQKISPSQQNHPHFQRSLAKILYTLGPSSSTDSQSSPKDSLKEIASAVKSQIKGVHETVWIFPKEKNYFFSFKDKKQAEAFAQEIFKANIGSTTHVGQPKTVQKNKEGYFGVYLTDQQYSQLESGLKQGAFSKSGISIPSRTLDVQITHKNGMYQLVFNSKKLDLADDFLRAQVKDGGGGYFDSDYQNLSNSRAKNQDFVMEFSSITSLKNAINALSNTNFKNDMESIVSEFESSNNKFSI</sequence>
<evidence type="ECO:0000313" key="2">
    <source>
        <dbReference type="EMBL" id="KTC93950.1"/>
    </source>
</evidence>
<reference evidence="3 5" key="2">
    <citation type="submission" date="2018-06" db="EMBL/GenBank/DDBJ databases">
        <authorList>
            <consortium name="Pathogen Informatics"/>
            <person name="Doyle S."/>
        </authorList>
    </citation>
    <scope>NUCLEOTIDE SEQUENCE [LARGE SCALE GENOMIC DNA]</scope>
    <source>
        <strain evidence="3 5">NCTC12438</strain>
    </source>
</reference>
<gene>
    <name evidence="2" type="ORF">Lcin_0038</name>
    <name evidence="3" type="ORF">NCTC12438_01767</name>
</gene>
<organism evidence="3 5">
    <name type="scientific">Legionella cincinnatiensis</name>
    <dbReference type="NCBI Taxonomy" id="28085"/>
    <lineage>
        <taxon>Bacteria</taxon>
        <taxon>Pseudomonadati</taxon>
        <taxon>Pseudomonadota</taxon>
        <taxon>Gammaproteobacteria</taxon>
        <taxon>Legionellales</taxon>
        <taxon>Legionellaceae</taxon>
        <taxon>Legionella</taxon>
    </lineage>
</organism>
<keyword evidence="4" id="KW-1185">Reference proteome</keyword>
<dbReference type="EMBL" id="UGNX01000001">
    <property type="protein sequence ID" value="STX35156.1"/>
    <property type="molecule type" value="Genomic_DNA"/>
</dbReference>
<evidence type="ECO:0000256" key="1">
    <source>
        <dbReference type="SAM" id="MobiDB-lite"/>
    </source>
</evidence>
<reference evidence="2 4" key="1">
    <citation type="submission" date="2015-11" db="EMBL/GenBank/DDBJ databases">
        <title>Genomic analysis of 38 Legionella species identifies large and diverse effector repertoires.</title>
        <authorList>
            <person name="Burstein D."/>
            <person name="Amaro F."/>
            <person name="Zusman T."/>
            <person name="Lifshitz Z."/>
            <person name="Cohen O."/>
            <person name="Gilbert J.A."/>
            <person name="Pupko T."/>
            <person name="Shuman H.A."/>
            <person name="Segal G."/>
        </authorList>
    </citation>
    <scope>NUCLEOTIDE SEQUENCE [LARGE SCALE GENOMIC DNA]</scope>
    <source>
        <strain evidence="2 4">CDC#72-OH-14</strain>
    </source>
</reference>
<evidence type="ECO:0000313" key="3">
    <source>
        <dbReference type="EMBL" id="STX35156.1"/>
    </source>
</evidence>
<name>A0A378IJD8_9GAMM</name>